<evidence type="ECO:0000313" key="1">
    <source>
        <dbReference type="EnsemblPlants" id="HORVU.MOREX.r3.1HG0058420.1"/>
    </source>
</evidence>
<protein>
    <submittedName>
        <fullName evidence="1">Uncharacterized protein</fullName>
    </submittedName>
</protein>
<dbReference type="Gramene" id="HORVU.MOREX.r2.1HG0046280.1">
    <property type="protein sequence ID" value="HORVU.MOREX.r2.1HG0046280.1"/>
    <property type="gene ID" value="HORVU.MOREX.r2.1HG0046280"/>
</dbReference>
<reference evidence="2" key="1">
    <citation type="journal article" date="2012" name="Nature">
        <title>A physical, genetic and functional sequence assembly of the barley genome.</title>
        <authorList>
            <consortium name="The International Barley Genome Sequencing Consortium"/>
            <person name="Mayer K.F."/>
            <person name="Waugh R."/>
            <person name="Brown J.W."/>
            <person name="Schulman A."/>
            <person name="Langridge P."/>
            <person name="Platzer M."/>
            <person name="Fincher G.B."/>
            <person name="Muehlbauer G.J."/>
            <person name="Sato K."/>
            <person name="Close T.J."/>
            <person name="Wise R.P."/>
            <person name="Stein N."/>
        </authorList>
    </citation>
    <scope>NUCLEOTIDE SEQUENCE [LARGE SCALE GENOMIC DNA]</scope>
    <source>
        <strain evidence="2">cv. Morex</strain>
    </source>
</reference>
<accession>M0W6Y9</accession>
<dbReference type="Proteomes" id="UP000011116">
    <property type="component" value="Chromosome 1H"/>
</dbReference>
<evidence type="ECO:0000313" key="2">
    <source>
        <dbReference type="Proteomes" id="UP000011116"/>
    </source>
</evidence>
<dbReference type="Gramene" id="HORVU.MOREX.r3.1HG0058420.1">
    <property type="protein sequence ID" value="HORVU.MOREX.r3.1HG0058420.1"/>
    <property type="gene ID" value="HORVU.MOREX.r3.1HG0058420"/>
</dbReference>
<reference evidence="1" key="2">
    <citation type="submission" date="2020-10" db="EMBL/GenBank/DDBJ databases">
        <authorList>
            <person name="Scholz U."/>
            <person name="Mascher M."/>
            <person name="Fiebig A."/>
        </authorList>
    </citation>
    <scope>NUCLEOTIDE SEQUENCE [LARGE SCALE GENOMIC DNA]</scope>
    <source>
        <strain evidence="1">cv. Morex</strain>
    </source>
</reference>
<reference evidence="1" key="3">
    <citation type="submission" date="2022-01" db="UniProtKB">
        <authorList>
            <consortium name="EnsemblPlants"/>
        </authorList>
    </citation>
    <scope>IDENTIFICATION</scope>
    <source>
        <strain evidence="1">subsp. vulgare</strain>
    </source>
</reference>
<dbReference type="AlphaFoldDB" id="M0W6Y9"/>
<proteinExistence type="predicted"/>
<keyword evidence="2" id="KW-1185">Reference proteome</keyword>
<dbReference type="InParanoid" id="M0W6Y9"/>
<organism evidence="1 2">
    <name type="scientific">Hordeum vulgare subsp. vulgare</name>
    <name type="common">Domesticated barley</name>
    <dbReference type="NCBI Taxonomy" id="112509"/>
    <lineage>
        <taxon>Eukaryota</taxon>
        <taxon>Viridiplantae</taxon>
        <taxon>Streptophyta</taxon>
        <taxon>Embryophyta</taxon>
        <taxon>Tracheophyta</taxon>
        <taxon>Spermatophyta</taxon>
        <taxon>Magnoliopsida</taxon>
        <taxon>Liliopsida</taxon>
        <taxon>Poales</taxon>
        <taxon>Poaceae</taxon>
        <taxon>BOP clade</taxon>
        <taxon>Pooideae</taxon>
        <taxon>Triticodae</taxon>
        <taxon>Triticeae</taxon>
        <taxon>Hordeinae</taxon>
        <taxon>Hordeum</taxon>
    </lineage>
</organism>
<name>M0W6Y9_HORVV</name>
<dbReference type="PaxDb" id="4513-MLOC_44350.1"/>
<sequence length="129" mass="15068">MRGQAMATALRQAARRAAEAFGRPLSWAGISQELTPDQKKDALIRLAIIQVRKEELYNQISAWHEEYCLEERLGNKNVRLLKQLSEHVEPRPEDHRWRRRQRSVYYNRFLEYAGAVFIGTLVGDAWSSQ</sequence>
<dbReference type="EnsemblPlants" id="HORVU.MOREX.r3.1HG0058420.1">
    <property type="protein sequence ID" value="HORVU.MOREX.r3.1HG0058420.1"/>
    <property type="gene ID" value="HORVU.MOREX.r3.1HG0058420"/>
</dbReference>
<dbReference type="OMA" id="EYCLEER"/>